<dbReference type="GeneID" id="94335747"/>
<evidence type="ECO:0000259" key="3">
    <source>
        <dbReference type="SMART" id="SM00731"/>
    </source>
</evidence>
<dbReference type="AlphaFoldDB" id="A0AAD9PP44"/>
<comment type="subcellular location">
    <subcellularLocation>
        <location evidence="1">Nucleus</location>
    </subcellularLocation>
</comment>
<dbReference type="RefSeq" id="XP_067805276.1">
    <property type="nucleotide sequence ID" value="XM_067946485.1"/>
</dbReference>
<evidence type="ECO:0000313" key="4">
    <source>
        <dbReference type="EMBL" id="KAK2198434.1"/>
    </source>
</evidence>
<protein>
    <submittedName>
        <fullName evidence="4">Bifunctional SprT-like domain-containing protein Spartan/SprT-like</fullName>
    </submittedName>
</protein>
<accession>A0AAD9PP44</accession>
<dbReference type="Pfam" id="PF10263">
    <property type="entry name" value="SprT-like"/>
    <property type="match status" value="1"/>
</dbReference>
<gene>
    <name evidence="4" type="ORF">BdWA1_001449</name>
</gene>
<dbReference type="SMART" id="SM00731">
    <property type="entry name" value="SprT"/>
    <property type="match status" value="1"/>
</dbReference>
<dbReference type="PANTHER" id="PTHR21220:SF0">
    <property type="entry name" value="DNA-DEPENDENT METALLOPROTEASE SPRTN"/>
    <property type="match status" value="1"/>
</dbReference>
<dbReference type="InterPro" id="IPR055220">
    <property type="entry name" value="SPRTN_ZBD"/>
</dbReference>
<organism evidence="4 5">
    <name type="scientific">Babesia duncani</name>
    <dbReference type="NCBI Taxonomy" id="323732"/>
    <lineage>
        <taxon>Eukaryota</taxon>
        <taxon>Sar</taxon>
        <taxon>Alveolata</taxon>
        <taxon>Apicomplexa</taxon>
        <taxon>Aconoidasida</taxon>
        <taxon>Piroplasmida</taxon>
        <taxon>Babesiidae</taxon>
        <taxon>Babesia</taxon>
    </lineage>
</organism>
<evidence type="ECO:0000256" key="2">
    <source>
        <dbReference type="ARBA" id="ARBA00023242"/>
    </source>
</evidence>
<dbReference type="InterPro" id="IPR044245">
    <property type="entry name" value="Spartan"/>
</dbReference>
<proteinExistence type="predicted"/>
<dbReference type="PANTHER" id="PTHR21220">
    <property type="entry name" value="DNA-DEPENDENT METALLOPROTEASE SPRTN"/>
    <property type="match status" value="1"/>
</dbReference>
<evidence type="ECO:0000256" key="1">
    <source>
        <dbReference type="ARBA" id="ARBA00004123"/>
    </source>
</evidence>
<name>A0AAD9PP44_9APIC</name>
<dbReference type="Proteomes" id="UP001214638">
    <property type="component" value="Unassembled WGS sequence"/>
</dbReference>
<comment type="caution">
    <text evidence="4">The sequence shown here is derived from an EMBL/GenBank/DDBJ whole genome shotgun (WGS) entry which is preliminary data.</text>
</comment>
<feature type="domain" description="SprT-like" evidence="3">
    <location>
        <begin position="19"/>
        <end position="187"/>
    </location>
</feature>
<dbReference type="GO" id="GO:0031593">
    <property type="term" value="F:polyubiquitin modification-dependent protein binding"/>
    <property type="evidence" value="ECO:0007669"/>
    <property type="project" value="TreeGrafter"/>
</dbReference>
<dbReference type="InterPro" id="IPR006640">
    <property type="entry name" value="SprT-like_domain"/>
</dbReference>
<keyword evidence="5" id="KW-1185">Reference proteome</keyword>
<evidence type="ECO:0000313" key="5">
    <source>
        <dbReference type="Proteomes" id="UP001214638"/>
    </source>
</evidence>
<dbReference type="EMBL" id="JALLKP010000001">
    <property type="protein sequence ID" value="KAK2198434.1"/>
    <property type="molecule type" value="Genomic_DNA"/>
</dbReference>
<sequence>MDLVSSENDDCTIEDWDTFDLNDAFRYYNDLCFDGALEAVVVGWSNRLTLCAGKCYHRGRGFCEIRLSEPLLRYRSANECKETLLHEMIHAYLFAKNKSKRHAGHGKDFIWHMNRINEITGLNVTIHHNFRREVEYHRRHVWRCSGACRNLPPAFGYIRRSRNIIPGPRDKWWNHHAQICAGTFVKVDEAGMHALVDLEHLIIEHSRSKFNDESLASMEPVEIEYSFD</sequence>
<dbReference type="GO" id="GO:0005634">
    <property type="term" value="C:nucleus"/>
    <property type="evidence" value="ECO:0007669"/>
    <property type="project" value="UniProtKB-SubCell"/>
</dbReference>
<dbReference type="GO" id="GO:0004222">
    <property type="term" value="F:metalloendopeptidase activity"/>
    <property type="evidence" value="ECO:0007669"/>
    <property type="project" value="InterPro"/>
</dbReference>
<dbReference type="Pfam" id="PF22934">
    <property type="entry name" value="SPRTN_ZBD"/>
    <property type="match status" value="1"/>
</dbReference>
<dbReference type="GO" id="GO:0003697">
    <property type="term" value="F:single-stranded DNA binding"/>
    <property type="evidence" value="ECO:0007669"/>
    <property type="project" value="InterPro"/>
</dbReference>
<keyword evidence="2" id="KW-0539">Nucleus</keyword>
<dbReference type="KEGG" id="bdw:94335747"/>
<reference evidence="4" key="1">
    <citation type="journal article" date="2023" name="Nat. Microbiol.">
        <title>Babesia duncani multi-omics identifies virulence factors and drug targets.</title>
        <authorList>
            <person name="Singh P."/>
            <person name="Lonardi S."/>
            <person name="Liang Q."/>
            <person name="Vydyam P."/>
            <person name="Khabirova E."/>
            <person name="Fang T."/>
            <person name="Gihaz S."/>
            <person name="Thekkiniath J."/>
            <person name="Munshi M."/>
            <person name="Abel S."/>
            <person name="Ciampossin L."/>
            <person name="Batugedara G."/>
            <person name="Gupta M."/>
            <person name="Lu X.M."/>
            <person name="Lenz T."/>
            <person name="Chakravarty S."/>
            <person name="Cornillot E."/>
            <person name="Hu Y."/>
            <person name="Ma W."/>
            <person name="Gonzalez L.M."/>
            <person name="Sanchez S."/>
            <person name="Estrada K."/>
            <person name="Sanchez-Flores A."/>
            <person name="Montero E."/>
            <person name="Harb O.S."/>
            <person name="Le Roch K.G."/>
            <person name="Mamoun C.B."/>
        </authorList>
    </citation>
    <scope>NUCLEOTIDE SEQUENCE</scope>
    <source>
        <strain evidence="4">WA1</strain>
    </source>
</reference>
<dbReference type="GO" id="GO:0006974">
    <property type="term" value="P:DNA damage response"/>
    <property type="evidence" value="ECO:0007669"/>
    <property type="project" value="InterPro"/>
</dbReference>